<organism evidence="1 2">
    <name type="scientific">Solibacillus merdavium</name>
    <dbReference type="NCBI Taxonomy" id="2762218"/>
    <lineage>
        <taxon>Bacteria</taxon>
        <taxon>Bacillati</taxon>
        <taxon>Bacillota</taxon>
        <taxon>Bacilli</taxon>
        <taxon>Bacillales</taxon>
        <taxon>Caryophanaceae</taxon>
        <taxon>Solibacillus</taxon>
    </lineage>
</organism>
<reference evidence="1 2" key="1">
    <citation type="submission" date="2020-08" db="EMBL/GenBank/DDBJ databases">
        <title>A Genomic Blueprint of the Chicken Gut Microbiome.</title>
        <authorList>
            <person name="Gilroy R."/>
            <person name="Ravi A."/>
            <person name="Getino M."/>
            <person name="Pursley I."/>
            <person name="Horton D.L."/>
            <person name="Alikhan N.-F."/>
            <person name="Baker D."/>
            <person name="Gharbi K."/>
            <person name="Hall N."/>
            <person name="Watson M."/>
            <person name="Adriaenssens E.M."/>
            <person name="Foster-Nyarko E."/>
            <person name="Jarju S."/>
            <person name="Secka A."/>
            <person name="Antonio M."/>
            <person name="Oren A."/>
            <person name="Chaudhuri R."/>
            <person name="La Ragione R.M."/>
            <person name="Hildebrand F."/>
            <person name="Pallen M.J."/>
        </authorList>
    </citation>
    <scope>NUCLEOTIDE SEQUENCE [LARGE SCALE GENOMIC DNA]</scope>
    <source>
        <strain evidence="1 2">Sa1YVA6</strain>
    </source>
</reference>
<evidence type="ECO:0000313" key="2">
    <source>
        <dbReference type="Proteomes" id="UP000600565"/>
    </source>
</evidence>
<keyword evidence="2" id="KW-1185">Reference proteome</keyword>
<proteinExistence type="predicted"/>
<evidence type="ECO:0008006" key="3">
    <source>
        <dbReference type="Google" id="ProtNLM"/>
    </source>
</evidence>
<gene>
    <name evidence="1" type="ORF">H9632_17460</name>
</gene>
<evidence type="ECO:0000313" key="1">
    <source>
        <dbReference type="EMBL" id="MBD8034851.1"/>
    </source>
</evidence>
<protein>
    <recommendedName>
        <fullName evidence="3">DUF2075 domain-containing protein</fullName>
    </recommendedName>
</protein>
<dbReference type="Proteomes" id="UP000600565">
    <property type="component" value="Unassembled WGS sequence"/>
</dbReference>
<name>A0ABR8XSC8_9BACL</name>
<dbReference type="RefSeq" id="WP_191705336.1">
    <property type="nucleotide sequence ID" value="NZ_JACSPW010000025.1"/>
</dbReference>
<comment type="caution">
    <text evidence="1">The sequence shown here is derived from an EMBL/GenBank/DDBJ whole genome shotgun (WGS) entry which is preliminary data.</text>
</comment>
<accession>A0ABR8XSC8</accession>
<dbReference type="EMBL" id="JACSPW010000025">
    <property type="protein sequence ID" value="MBD8034851.1"/>
    <property type="molecule type" value="Genomic_DNA"/>
</dbReference>
<sequence>MKRGIKGLYIYASDEALRNKLLTYQKENI</sequence>